<feature type="signal peptide" evidence="1">
    <location>
        <begin position="1"/>
        <end position="22"/>
    </location>
</feature>
<reference evidence="2 3" key="1">
    <citation type="journal article" date="2017" name="Mol. Plant">
        <title>The Genome of Medicinal Plant Macleaya cordata Provides New Insights into Benzylisoquinoline Alkaloids Metabolism.</title>
        <authorList>
            <person name="Liu X."/>
            <person name="Liu Y."/>
            <person name="Huang P."/>
            <person name="Ma Y."/>
            <person name="Qing Z."/>
            <person name="Tang Q."/>
            <person name="Cao H."/>
            <person name="Cheng P."/>
            <person name="Zheng Y."/>
            <person name="Yuan Z."/>
            <person name="Zhou Y."/>
            <person name="Liu J."/>
            <person name="Tang Z."/>
            <person name="Zhuo Y."/>
            <person name="Zhang Y."/>
            <person name="Yu L."/>
            <person name="Huang J."/>
            <person name="Yang P."/>
            <person name="Peng Q."/>
            <person name="Zhang J."/>
            <person name="Jiang W."/>
            <person name="Zhang Z."/>
            <person name="Lin K."/>
            <person name="Ro D.K."/>
            <person name="Chen X."/>
            <person name="Xiong X."/>
            <person name="Shang Y."/>
            <person name="Huang S."/>
            <person name="Zeng J."/>
        </authorList>
    </citation>
    <scope>NUCLEOTIDE SEQUENCE [LARGE SCALE GENOMIC DNA]</scope>
    <source>
        <strain evidence="3">cv. BLH2017</strain>
        <tissue evidence="2">Root</tissue>
    </source>
</reference>
<dbReference type="EMBL" id="MVGT01003118">
    <property type="protein sequence ID" value="OVA05398.1"/>
    <property type="molecule type" value="Genomic_DNA"/>
</dbReference>
<gene>
    <name evidence="2" type="ORF">BVC80_441g161</name>
</gene>
<dbReference type="OMA" id="FAHRCRC"/>
<dbReference type="OrthoDB" id="1914642at2759"/>
<keyword evidence="1" id="KW-0732">Signal</keyword>
<comment type="caution">
    <text evidence="2">The sequence shown here is derived from an EMBL/GenBank/DDBJ whole genome shotgun (WGS) entry which is preliminary data.</text>
</comment>
<protein>
    <submittedName>
        <fullName evidence="2">Uncharacterized protein</fullName>
    </submittedName>
</protein>
<dbReference type="AlphaFoldDB" id="A0A200Q4J6"/>
<keyword evidence="3" id="KW-1185">Reference proteome</keyword>
<dbReference type="PANTHER" id="PTHR33881">
    <property type="entry name" value="NEUROGENIC LOCUS NOTCH-LIKE PROTEIN"/>
    <property type="match status" value="1"/>
</dbReference>
<dbReference type="InParanoid" id="A0A200Q4J6"/>
<feature type="chain" id="PRO_5013188153" evidence="1">
    <location>
        <begin position="23"/>
        <end position="195"/>
    </location>
</feature>
<evidence type="ECO:0000256" key="1">
    <source>
        <dbReference type="SAM" id="SignalP"/>
    </source>
</evidence>
<sequence length="195" mass="21473">MASPAIFAFLSTFLVLQSLTAADFLSPLLSPFLDDVCKEVECGKGKCKSSLDNNLPFICECEPGWKQITPFEQDHDLLHFLPCVIPNCTVDISCNTAAEPPMPEFKEPPLNESFFDVCYWLYCGGGACIPSMEFCAFGMDCARLGITVSNESTTSTPKLEDPSENHGNYHNSTWEVPLVDDLDDIPSSGSLEIER</sequence>
<organism evidence="2 3">
    <name type="scientific">Macleaya cordata</name>
    <name type="common">Five-seeded plume-poppy</name>
    <name type="synonym">Bocconia cordata</name>
    <dbReference type="NCBI Taxonomy" id="56857"/>
    <lineage>
        <taxon>Eukaryota</taxon>
        <taxon>Viridiplantae</taxon>
        <taxon>Streptophyta</taxon>
        <taxon>Embryophyta</taxon>
        <taxon>Tracheophyta</taxon>
        <taxon>Spermatophyta</taxon>
        <taxon>Magnoliopsida</taxon>
        <taxon>Ranunculales</taxon>
        <taxon>Papaveraceae</taxon>
        <taxon>Papaveroideae</taxon>
        <taxon>Macleaya</taxon>
    </lineage>
</organism>
<proteinExistence type="predicted"/>
<dbReference type="Proteomes" id="UP000195402">
    <property type="component" value="Unassembled WGS sequence"/>
</dbReference>
<name>A0A200Q4J6_MACCD</name>
<accession>A0A200Q4J6</accession>
<dbReference type="PANTHER" id="PTHR33881:SF7">
    <property type="entry name" value="NEUROGENIC LOCUS NOTCH-LIKE PROTEIN"/>
    <property type="match status" value="1"/>
</dbReference>
<dbReference type="STRING" id="56857.A0A200Q4J6"/>
<evidence type="ECO:0000313" key="2">
    <source>
        <dbReference type="EMBL" id="OVA05398.1"/>
    </source>
</evidence>
<evidence type="ECO:0000313" key="3">
    <source>
        <dbReference type="Proteomes" id="UP000195402"/>
    </source>
</evidence>